<sequence length="397" mass="42920">MTKTLSCKSGLALAMFSLLLFWPGAHASEGDAPSGLQTIVDEAIHPIMQNHDVPGMAVAITVGGTRHVFTYGVASRASGQAVTENTLFEIGSISKTFTATLAAYAEETGALSLSDPASAYLPGLAGSSFDSISLLDLGTYAAGGLPLQVPGHVTEENWSDYYRNWQPEYAPGTHRRYSNASIGLFGHLAARSIGQPFDELMEGTIFPMLGLSNTFIHVPQNRMRDYAYGYSKDGRPIRVNPGIWDAEAYGVKTSAADLIRFVEINMNPTGLDAALQRAVTATHTGYYTVDGMVQGLGWEMYAYPTERDRLLAGNSRQMAFEAHEVERFAPPMPPRENVFINKTGSTNGFGAYAAFIPSRDIGIVILANRNYPIPERVSAAYRILSALADQTDTPSAE</sequence>
<dbReference type="PROSITE" id="PS00336">
    <property type="entry name" value="BETA_LACTAMASE_C"/>
    <property type="match status" value="1"/>
</dbReference>
<feature type="domain" description="Beta-lactamase-related" evidence="8">
    <location>
        <begin position="40"/>
        <end position="387"/>
    </location>
</feature>
<feature type="signal peptide" evidence="7">
    <location>
        <begin position="1"/>
        <end position="27"/>
    </location>
</feature>
<dbReference type="InterPro" id="IPR012338">
    <property type="entry name" value="Beta-lactam/transpept-like"/>
</dbReference>
<name>A0ABZ2D530_9SPHN</name>
<comment type="catalytic activity">
    <reaction evidence="1 6">
        <text>a beta-lactam + H2O = a substituted beta-amino acid</text>
        <dbReference type="Rhea" id="RHEA:20401"/>
        <dbReference type="ChEBI" id="CHEBI:15377"/>
        <dbReference type="ChEBI" id="CHEBI:35627"/>
        <dbReference type="ChEBI" id="CHEBI:140347"/>
        <dbReference type="EC" id="3.5.2.6"/>
    </reaction>
</comment>
<evidence type="ECO:0000256" key="6">
    <source>
        <dbReference type="RuleBase" id="RU361140"/>
    </source>
</evidence>
<dbReference type="Gene3D" id="3.40.710.10">
    <property type="entry name" value="DD-peptidase/beta-lactamase superfamily"/>
    <property type="match status" value="1"/>
</dbReference>
<dbReference type="EMBL" id="CP144918">
    <property type="protein sequence ID" value="WWA48071.1"/>
    <property type="molecule type" value="Genomic_DNA"/>
</dbReference>
<accession>A0ABZ2D530</accession>
<dbReference type="SUPFAM" id="SSF56601">
    <property type="entry name" value="beta-lactamase/transpeptidase-like"/>
    <property type="match status" value="1"/>
</dbReference>
<evidence type="ECO:0000256" key="3">
    <source>
        <dbReference type="ARBA" id="ARBA00012865"/>
    </source>
</evidence>
<dbReference type="InterPro" id="IPR001586">
    <property type="entry name" value="Beta-lactam_class-C_AS"/>
</dbReference>
<dbReference type="InterPro" id="IPR058136">
    <property type="entry name" value="AmpC"/>
</dbReference>
<dbReference type="RefSeq" id="WP_338446957.1">
    <property type="nucleotide sequence ID" value="NZ_CP144918.1"/>
</dbReference>
<dbReference type="PANTHER" id="PTHR46825">
    <property type="entry name" value="D-ALANYL-D-ALANINE-CARBOXYPEPTIDASE/ENDOPEPTIDASE AMPH"/>
    <property type="match status" value="1"/>
</dbReference>
<dbReference type="Proteomes" id="UP001335183">
    <property type="component" value="Chromosome"/>
</dbReference>
<evidence type="ECO:0000256" key="2">
    <source>
        <dbReference type="ARBA" id="ARBA00007840"/>
    </source>
</evidence>
<evidence type="ECO:0000256" key="1">
    <source>
        <dbReference type="ARBA" id="ARBA00001526"/>
    </source>
</evidence>
<dbReference type="InterPro" id="IPR001466">
    <property type="entry name" value="Beta-lactam-related"/>
</dbReference>
<dbReference type="GO" id="GO:0008800">
    <property type="term" value="F:beta-lactamase activity"/>
    <property type="evidence" value="ECO:0007669"/>
    <property type="project" value="UniProtKB-EC"/>
</dbReference>
<gene>
    <name evidence="9" type="primary">ampC</name>
    <name evidence="9" type="ORF">V5F89_03960</name>
</gene>
<keyword evidence="5 6" id="KW-0046">Antibiotic resistance</keyword>
<dbReference type="NCBIfam" id="NF033085">
    <property type="entry name" value="bla_class_C"/>
    <property type="match status" value="1"/>
</dbReference>
<organism evidence="9 10">
    <name type="scientific">Pelagerythrobacter marensis</name>
    <dbReference type="NCBI Taxonomy" id="543877"/>
    <lineage>
        <taxon>Bacteria</taxon>
        <taxon>Pseudomonadati</taxon>
        <taxon>Pseudomonadota</taxon>
        <taxon>Alphaproteobacteria</taxon>
        <taxon>Sphingomonadales</taxon>
        <taxon>Erythrobacteraceae</taxon>
        <taxon>Pelagerythrobacter</taxon>
    </lineage>
</organism>
<evidence type="ECO:0000259" key="8">
    <source>
        <dbReference type="Pfam" id="PF00144"/>
    </source>
</evidence>
<evidence type="ECO:0000313" key="10">
    <source>
        <dbReference type="Proteomes" id="UP001335183"/>
    </source>
</evidence>
<proteinExistence type="inferred from homology"/>
<evidence type="ECO:0000313" key="9">
    <source>
        <dbReference type="EMBL" id="WWA48071.1"/>
    </source>
</evidence>
<keyword evidence="7" id="KW-0732">Signal</keyword>
<keyword evidence="4 6" id="KW-0378">Hydrolase</keyword>
<protein>
    <recommendedName>
        <fullName evidence="3 6">Beta-lactamase</fullName>
        <ecNumber evidence="3 6">3.5.2.6</ecNumber>
    </recommendedName>
</protein>
<dbReference type="EC" id="3.5.2.6" evidence="3 6"/>
<feature type="chain" id="PRO_5047550436" description="Beta-lactamase" evidence="7">
    <location>
        <begin position="28"/>
        <end position="397"/>
    </location>
</feature>
<dbReference type="PANTHER" id="PTHR46825:SF8">
    <property type="entry name" value="BETA-LACTAMASE-RELATED"/>
    <property type="match status" value="1"/>
</dbReference>
<evidence type="ECO:0000256" key="5">
    <source>
        <dbReference type="ARBA" id="ARBA00023251"/>
    </source>
</evidence>
<dbReference type="InterPro" id="IPR050491">
    <property type="entry name" value="AmpC-like"/>
</dbReference>
<evidence type="ECO:0000256" key="4">
    <source>
        <dbReference type="ARBA" id="ARBA00022801"/>
    </source>
</evidence>
<comment type="similarity">
    <text evidence="2 6">Belongs to the class-C beta-lactamase family.</text>
</comment>
<reference evidence="9 10" key="1">
    <citation type="submission" date="2024-02" db="EMBL/GenBank/DDBJ databases">
        <title>The whole genome sequence of five bacterial samples isolated from Abu Dhabi Sabkha-shore region.</title>
        <authorList>
            <person name="Sudalaimuthuasari N."/>
            <person name="Sarfraz B."/>
            <person name="Tuyisabe J.D."/>
            <person name="Mugisha Ntwali L.D.M."/>
            <person name="Ali A.I.A.A."/>
            <person name="Almansoori S.Z.A."/>
            <person name="Alajami H.S.A."/>
            <person name="Almeqbaali A.A.S."/>
            <person name="Kundu B."/>
            <person name="Saeed E.E."/>
            <person name="Sukumarinath V."/>
            <person name="Mishra A.K."/>
            <person name="Hazzouri K.M."/>
            <person name="Almaskari R."/>
            <person name="Sharma A.K."/>
            <person name="Amiri K.M.A."/>
        </authorList>
    </citation>
    <scope>NUCLEOTIDE SEQUENCE [LARGE SCALE GENOMIC DNA]</scope>
    <source>
        <strain evidence="10">kcgeb_sd</strain>
    </source>
</reference>
<evidence type="ECO:0000256" key="7">
    <source>
        <dbReference type="SAM" id="SignalP"/>
    </source>
</evidence>
<keyword evidence="10" id="KW-1185">Reference proteome</keyword>
<dbReference type="Pfam" id="PF00144">
    <property type="entry name" value="Beta-lactamase"/>
    <property type="match status" value="1"/>
</dbReference>